<protein>
    <submittedName>
        <fullName evidence="1">Uncharacterized protein</fullName>
    </submittedName>
</protein>
<reference evidence="2" key="1">
    <citation type="journal article" date="2012" name="Nat. Genet.">
        <title>Lifestyle transitions in plant pathogenic Colletotrichum fungi deciphered by genome and transcriptome analyses.</title>
        <authorList>
            <person name="O'Connell R.J."/>
            <person name="Thon M.R."/>
            <person name="Hacquard S."/>
            <person name="Amyotte S.G."/>
            <person name="Kleemann J."/>
            <person name="Torres M.F."/>
            <person name="Damm U."/>
            <person name="Buiate E.A."/>
            <person name="Epstein L."/>
            <person name="Alkan N."/>
            <person name="Altmueller J."/>
            <person name="Alvarado-Balderrama L."/>
            <person name="Bauser C.A."/>
            <person name="Becker C."/>
            <person name="Birren B.W."/>
            <person name="Chen Z."/>
            <person name="Choi J."/>
            <person name="Crouch J.A."/>
            <person name="Duvick J.P."/>
            <person name="Farman M.A."/>
            <person name="Gan P."/>
            <person name="Heiman D."/>
            <person name="Henrissat B."/>
            <person name="Howard R.J."/>
            <person name="Kabbage M."/>
            <person name="Koch C."/>
            <person name="Kracher B."/>
            <person name="Kubo Y."/>
            <person name="Law A.D."/>
            <person name="Lebrun M.-H."/>
            <person name="Lee Y.-H."/>
            <person name="Miyara I."/>
            <person name="Moore N."/>
            <person name="Neumann U."/>
            <person name="Nordstroem K."/>
            <person name="Panaccione D.G."/>
            <person name="Panstruga R."/>
            <person name="Place M."/>
            <person name="Proctor R.H."/>
            <person name="Prusky D."/>
            <person name="Rech G."/>
            <person name="Reinhardt R."/>
            <person name="Rollins J.A."/>
            <person name="Rounsley S."/>
            <person name="Schardl C.L."/>
            <person name="Schwartz D.C."/>
            <person name="Shenoy N."/>
            <person name="Shirasu K."/>
            <person name="Sikhakolli U.R."/>
            <person name="Stueber K."/>
            <person name="Sukno S.A."/>
            <person name="Sweigard J.A."/>
            <person name="Takano Y."/>
            <person name="Takahara H."/>
            <person name="Trail F."/>
            <person name="van der Does H.C."/>
            <person name="Voll L.M."/>
            <person name="Will I."/>
            <person name="Young S."/>
            <person name="Zeng Q."/>
            <person name="Zhang J."/>
            <person name="Zhou S."/>
            <person name="Dickman M.B."/>
            <person name="Schulze-Lefert P."/>
            <person name="Ver Loren van Themaat E."/>
            <person name="Ma L.-J."/>
            <person name="Vaillancourt L.J."/>
        </authorList>
    </citation>
    <scope>NUCLEOTIDE SEQUENCE [LARGE SCALE GENOMIC DNA]</scope>
    <source>
        <strain evidence="2">IMI 349063</strain>
    </source>
</reference>
<sequence>MGQNFQAGGSVQTKWVYHLSDEALSEKNEIYQVEEEKEMRGEKGHPRQEMDSFTLCQHYPSCPPLDAKSRVGINQDKGVTYCLKAATEVVKSNTGRQSIIIIPCYRPQSFVSVCSS</sequence>
<proteinExistence type="predicted"/>
<organism evidence="1 2">
    <name type="scientific">Colletotrichum higginsianum (strain IMI 349063)</name>
    <name type="common">Crucifer anthracnose fungus</name>
    <dbReference type="NCBI Taxonomy" id="759273"/>
    <lineage>
        <taxon>Eukaryota</taxon>
        <taxon>Fungi</taxon>
        <taxon>Dikarya</taxon>
        <taxon>Ascomycota</taxon>
        <taxon>Pezizomycotina</taxon>
        <taxon>Sordariomycetes</taxon>
        <taxon>Hypocreomycetidae</taxon>
        <taxon>Glomerellales</taxon>
        <taxon>Glomerellaceae</taxon>
        <taxon>Colletotrichum</taxon>
        <taxon>Colletotrichum destructivum species complex</taxon>
    </lineage>
</organism>
<dbReference type="HOGENOM" id="CLU_2096730_0_0_1"/>
<dbReference type="EMBL" id="CACQ02007601">
    <property type="protein sequence ID" value="CCF45282.1"/>
    <property type="molecule type" value="Genomic_DNA"/>
</dbReference>
<evidence type="ECO:0000313" key="2">
    <source>
        <dbReference type="Proteomes" id="UP000007174"/>
    </source>
</evidence>
<name>H1VYH0_COLHI</name>
<evidence type="ECO:0000313" key="1">
    <source>
        <dbReference type="EMBL" id="CCF45282.1"/>
    </source>
</evidence>
<dbReference type="Proteomes" id="UP000007174">
    <property type="component" value="Unassembled WGS sequence"/>
</dbReference>
<dbReference type="AlphaFoldDB" id="H1VYH0"/>
<gene>
    <name evidence="1" type="ORF">CH063_03561</name>
</gene>
<accession>H1VYH0</accession>